<evidence type="ECO:0000313" key="1">
    <source>
        <dbReference type="EMBL" id="BBG97111.1"/>
    </source>
</evidence>
<name>A0A4Y1QZ06_PRUDU</name>
<protein>
    <submittedName>
        <fullName evidence="1">Uncharacterized protein</fullName>
    </submittedName>
</protein>
<accession>A0A4Y1QZ06</accession>
<dbReference type="EMBL" id="AP019298">
    <property type="protein sequence ID" value="BBG97111.1"/>
    <property type="molecule type" value="Genomic_DNA"/>
</dbReference>
<sequence length="77" mass="8774">MKVFRTPVVIARRTKMKTISLLHLTDRRFPPTIYSKMARSVLCSRFSTGISCSPTLTTTKLPELERLPLRLPICGCH</sequence>
<reference evidence="1" key="1">
    <citation type="journal article" date="2019" name="Science">
        <title>Mutation of a bHLH transcription factor allowed almond domestication.</title>
        <authorList>
            <person name="Sanchez-Perez R."/>
            <person name="Pavan S."/>
            <person name="Mazzeo R."/>
            <person name="Moldovan C."/>
            <person name="Aiese Cigliano R."/>
            <person name="Del Cueto J."/>
            <person name="Ricciardi F."/>
            <person name="Lotti C."/>
            <person name="Ricciardi L."/>
            <person name="Dicenta F."/>
            <person name="Lopez-Marques R.L."/>
            <person name="Lindberg Moller B."/>
        </authorList>
    </citation>
    <scope>NUCLEOTIDE SEQUENCE</scope>
</reference>
<proteinExistence type="predicted"/>
<dbReference type="AlphaFoldDB" id="A0A4Y1QZ06"/>
<organism evidence="1">
    <name type="scientific">Prunus dulcis</name>
    <name type="common">Almond</name>
    <name type="synonym">Amygdalus dulcis</name>
    <dbReference type="NCBI Taxonomy" id="3755"/>
    <lineage>
        <taxon>Eukaryota</taxon>
        <taxon>Viridiplantae</taxon>
        <taxon>Streptophyta</taxon>
        <taxon>Embryophyta</taxon>
        <taxon>Tracheophyta</taxon>
        <taxon>Spermatophyta</taxon>
        <taxon>Magnoliopsida</taxon>
        <taxon>eudicotyledons</taxon>
        <taxon>Gunneridae</taxon>
        <taxon>Pentapetalae</taxon>
        <taxon>rosids</taxon>
        <taxon>fabids</taxon>
        <taxon>Rosales</taxon>
        <taxon>Rosaceae</taxon>
        <taxon>Amygdaloideae</taxon>
        <taxon>Amygdaleae</taxon>
        <taxon>Prunus</taxon>
    </lineage>
</organism>
<gene>
    <name evidence="1" type="ORF">Prudu_006128</name>
</gene>